<dbReference type="GO" id="GO:0046797">
    <property type="term" value="P:viral procapsid maturation"/>
    <property type="evidence" value="ECO:0007669"/>
    <property type="project" value="UniProtKB-KW"/>
</dbReference>
<keyword evidence="1" id="KW-1188">Viral release from host cell</keyword>
<organism evidence="7 8">
    <name type="scientific">Providencia phage vB_PreS_PR1</name>
    <dbReference type="NCBI Taxonomy" id="1931407"/>
    <lineage>
        <taxon>Viruses</taxon>
        <taxon>Duplodnaviria</taxon>
        <taxon>Heunggongvirae</taxon>
        <taxon>Uroviricota</taxon>
        <taxon>Caudoviricetes</taxon>
        <taxon>Demerecviridae</taxon>
        <taxon>Priunavirus</taxon>
        <taxon>Priunavirus PR1</taxon>
    </lineage>
</organism>
<name>A0A1S6KV09_9CAUD</name>
<dbReference type="GO" id="GO:0006508">
    <property type="term" value="P:proteolysis"/>
    <property type="evidence" value="ECO:0007669"/>
    <property type="project" value="UniProtKB-KW"/>
</dbReference>
<dbReference type="InterPro" id="IPR006433">
    <property type="entry name" value="Prohead_protease"/>
</dbReference>
<gene>
    <name evidence="7" type="ORF">PR1_148</name>
</gene>
<proteinExistence type="predicted"/>
<accession>A0A1S6KV09</accession>
<evidence type="ECO:0000256" key="3">
    <source>
        <dbReference type="ARBA" id="ARBA00022801"/>
    </source>
</evidence>
<evidence type="ECO:0000256" key="1">
    <source>
        <dbReference type="ARBA" id="ARBA00022612"/>
    </source>
</evidence>
<sequence length="192" mass="21503">MSLIQLDSMITKATTASDGVITIEGYANTVDKDRAGDIILASAWKTRSALTNYQKNPIILFGHDHRRPVGSCIELRPDEKGLFIAANIVRDTDPQVFSMVEHGILKTFSVGFRCLDADWEDHSDTFVIKDLELHEISVVAVPCNQDSTFQVAKSMNGSDYLDFRKEFINNAEPVDPFRTLVERIHNAVFNGK</sequence>
<dbReference type="SUPFAM" id="SSF50789">
    <property type="entry name" value="Herpes virus serine proteinase, assemblin"/>
    <property type="match status" value="1"/>
</dbReference>
<keyword evidence="3" id="KW-0378">Hydrolase</keyword>
<evidence type="ECO:0000256" key="4">
    <source>
        <dbReference type="ARBA" id="ARBA00022950"/>
    </source>
</evidence>
<reference evidence="7 8" key="1">
    <citation type="submission" date="2016-12" db="EMBL/GenBank/DDBJ databases">
        <title>Providencia rettgeri phage vB-PreS_PR1 - a deep-branching member of the T5-like siphoviruses.</title>
        <authorList>
            <person name="Oliveira H."/>
            <person name="Pinto G."/>
            <person name="Hendrix H."/>
            <person name="Noben J.-P."/>
            <person name="Gawor J."/>
            <person name="Lobocka M."/>
            <person name="Lavigne R."/>
            <person name="Azeredo J."/>
        </authorList>
    </citation>
    <scope>NUCLEOTIDE SEQUENCE [LARGE SCALE GENOMIC DNA]</scope>
</reference>
<evidence type="ECO:0000313" key="8">
    <source>
        <dbReference type="Proteomes" id="UP000222417"/>
    </source>
</evidence>
<keyword evidence="8" id="KW-1185">Reference proteome</keyword>
<dbReference type="InterPro" id="IPR054613">
    <property type="entry name" value="Peptidase_S78_dom"/>
</dbReference>
<keyword evidence="2 7" id="KW-0645">Protease</keyword>
<evidence type="ECO:0000256" key="5">
    <source>
        <dbReference type="ARBA" id="ARBA00023045"/>
    </source>
</evidence>
<keyword evidence="5" id="KW-1273">Viral capsid maturation</keyword>
<evidence type="ECO:0000256" key="2">
    <source>
        <dbReference type="ARBA" id="ARBA00022670"/>
    </source>
</evidence>
<dbReference type="Pfam" id="PF04586">
    <property type="entry name" value="Peptidase_S78"/>
    <property type="match status" value="1"/>
</dbReference>
<feature type="domain" description="Prohead serine protease" evidence="6">
    <location>
        <begin position="11"/>
        <end position="154"/>
    </location>
</feature>
<dbReference type="Proteomes" id="UP000222417">
    <property type="component" value="Segment"/>
</dbReference>
<dbReference type="OrthoDB" id="7752at10239"/>
<dbReference type="NCBIfam" id="TIGR01543">
    <property type="entry name" value="proheadase_HK97"/>
    <property type="match status" value="1"/>
</dbReference>
<evidence type="ECO:0000313" key="7">
    <source>
        <dbReference type="EMBL" id="AQT25251.1"/>
    </source>
</evidence>
<protein>
    <submittedName>
        <fullName evidence="7">Prohead protease</fullName>
    </submittedName>
</protein>
<dbReference type="GO" id="GO:0008233">
    <property type="term" value="F:peptidase activity"/>
    <property type="evidence" value="ECO:0007669"/>
    <property type="project" value="UniProtKB-KW"/>
</dbReference>
<keyword evidence="4" id="KW-0118">Viral capsid assembly</keyword>
<dbReference type="EMBL" id="KY363465">
    <property type="protein sequence ID" value="AQT25251.1"/>
    <property type="molecule type" value="Genomic_DNA"/>
</dbReference>
<evidence type="ECO:0000259" key="6">
    <source>
        <dbReference type="Pfam" id="PF04586"/>
    </source>
</evidence>